<evidence type="ECO:0000313" key="2">
    <source>
        <dbReference type="Proteomes" id="UP000631114"/>
    </source>
</evidence>
<dbReference type="OrthoDB" id="1937754at2759"/>
<accession>A0A835LXM0</accession>
<gene>
    <name evidence="1" type="ORF">IFM89_034524</name>
</gene>
<dbReference type="Proteomes" id="UP000631114">
    <property type="component" value="Unassembled WGS sequence"/>
</dbReference>
<protein>
    <submittedName>
        <fullName evidence="1">Uncharacterized protein</fullName>
    </submittedName>
</protein>
<sequence length="166" mass="17926">MWPSTATTDSYDAYNDYDTNWIVDIGDTNHLTPTLSSITDAKEYTGQDQVLIGNGKGMAKKLCHDMVPFDSWGSSSFKALLVRYTSSLHMLSGDAENAFTHVRIRTITTQTGTVLEANGVEIIDGAPHESASEIAVEQAVPLVVETIIVTNGALNESASETAVEQE</sequence>
<organism evidence="1 2">
    <name type="scientific">Coptis chinensis</name>
    <dbReference type="NCBI Taxonomy" id="261450"/>
    <lineage>
        <taxon>Eukaryota</taxon>
        <taxon>Viridiplantae</taxon>
        <taxon>Streptophyta</taxon>
        <taxon>Embryophyta</taxon>
        <taxon>Tracheophyta</taxon>
        <taxon>Spermatophyta</taxon>
        <taxon>Magnoliopsida</taxon>
        <taxon>Ranunculales</taxon>
        <taxon>Ranunculaceae</taxon>
        <taxon>Coptidoideae</taxon>
        <taxon>Coptis</taxon>
    </lineage>
</organism>
<name>A0A835LXM0_9MAGN</name>
<dbReference type="AlphaFoldDB" id="A0A835LXM0"/>
<reference evidence="1 2" key="1">
    <citation type="submission" date="2020-10" db="EMBL/GenBank/DDBJ databases">
        <title>The Coptis chinensis genome and diversification of protoberbering-type alkaloids.</title>
        <authorList>
            <person name="Wang B."/>
            <person name="Shu S."/>
            <person name="Song C."/>
            <person name="Liu Y."/>
        </authorList>
    </citation>
    <scope>NUCLEOTIDE SEQUENCE [LARGE SCALE GENOMIC DNA]</scope>
    <source>
        <strain evidence="1">HL-2020</strain>
        <tissue evidence="1">Leaf</tissue>
    </source>
</reference>
<dbReference type="EMBL" id="JADFTS010000006">
    <property type="protein sequence ID" value="KAF9603191.1"/>
    <property type="molecule type" value="Genomic_DNA"/>
</dbReference>
<feature type="non-terminal residue" evidence="1">
    <location>
        <position position="166"/>
    </location>
</feature>
<comment type="caution">
    <text evidence="1">The sequence shown here is derived from an EMBL/GenBank/DDBJ whole genome shotgun (WGS) entry which is preliminary data.</text>
</comment>
<keyword evidence="2" id="KW-1185">Reference proteome</keyword>
<proteinExistence type="predicted"/>
<evidence type="ECO:0000313" key="1">
    <source>
        <dbReference type="EMBL" id="KAF9603191.1"/>
    </source>
</evidence>